<dbReference type="SUPFAM" id="SSF54909">
    <property type="entry name" value="Dimeric alpha+beta barrel"/>
    <property type="match status" value="1"/>
</dbReference>
<dbReference type="Proteomes" id="UP000539642">
    <property type="component" value="Unassembled WGS sequence"/>
</dbReference>
<dbReference type="Gene3D" id="3.30.70.100">
    <property type="match status" value="1"/>
</dbReference>
<keyword evidence="2" id="KW-0560">Oxidoreductase</keyword>
<protein>
    <submittedName>
        <fullName evidence="2">Heme-degrading monooxygenase HmoA</fullName>
    </submittedName>
</protein>
<organism evidence="2 3">
    <name type="scientific">Desulfoprunum benzoelyticum</name>
    <dbReference type="NCBI Taxonomy" id="1506996"/>
    <lineage>
        <taxon>Bacteria</taxon>
        <taxon>Pseudomonadati</taxon>
        <taxon>Thermodesulfobacteriota</taxon>
        <taxon>Desulfobulbia</taxon>
        <taxon>Desulfobulbales</taxon>
        <taxon>Desulfobulbaceae</taxon>
        <taxon>Desulfoprunum</taxon>
    </lineage>
</organism>
<dbReference type="GO" id="GO:0004497">
    <property type="term" value="F:monooxygenase activity"/>
    <property type="evidence" value="ECO:0007669"/>
    <property type="project" value="UniProtKB-KW"/>
</dbReference>
<evidence type="ECO:0000259" key="1">
    <source>
        <dbReference type="PROSITE" id="PS51725"/>
    </source>
</evidence>
<dbReference type="InterPro" id="IPR007138">
    <property type="entry name" value="ABM_dom"/>
</dbReference>
<proteinExistence type="predicted"/>
<dbReference type="RefSeq" id="WP_183348065.1">
    <property type="nucleotide sequence ID" value="NZ_JACHEO010000002.1"/>
</dbReference>
<comment type="caution">
    <text evidence="2">The sequence shown here is derived from an EMBL/GenBank/DDBJ whole genome shotgun (WGS) entry which is preliminary data.</text>
</comment>
<dbReference type="Pfam" id="PF03992">
    <property type="entry name" value="ABM"/>
    <property type="match status" value="1"/>
</dbReference>
<reference evidence="2 3" key="1">
    <citation type="submission" date="2020-08" db="EMBL/GenBank/DDBJ databases">
        <title>Genomic Encyclopedia of Type Strains, Phase IV (KMG-IV): sequencing the most valuable type-strain genomes for metagenomic binning, comparative biology and taxonomic classification.</title>
        <authorList>
            <person name="Goeker M."/>
        </authorList>
    </citation>
    <scope>NUCLEOTIDE SEQUENCE [LARGE SCALE GENOMIC DNA]</scope>
    <source>
        <strain evidence="2 3">DSM 28570</strain>
    </source>
</reference>
<accession>A0A840UQE6</accession>
<keyword evidence="2" id="KW-0503">Monooxygenase</keyword>
<name>A0A840UQE6_9BACT</name>
<gene>
    <name evidence="2" type="ORF">HNQ81_000543</name>
</gene>
<evidence type="ECO:0000313" key="2">
    <source>
        <dbReference type="EMBL" id="MBB5346833.1"/>
    </source>
</evidence>
<feature type="domain" description="ABM" evidence="1">
    <location>
        <begin position="1"/>
        <end position="92"/>
    </location>
</feature>
<dbReference type="EMBL" id="JACHEO010000002">
    <property type="protein sequence ID" value="MBB5346833.1"/>
    <property type="molecule type" value="Genomic_DNA"/>
</dbReference>
<dbReference type="PROSITE" id="PS51725">
    <property type="entry name" value="ABM"/>
    <property type="match status" value="1"/>
</dbReference>
<keyword evidence="3" id="KW-1185">Reference proteome</keyword>
<evidence type="ECO:0000313" key="3">
    <source>
        <dbReference type="Proteomes" id="UP000539642"/>
    </source>
</evidence>
<dbReference type="InterPro" id="IPR011008">
    <property type="entry name" value="Dimeric_a/b-barrel"/>
</dbReference>
<dbReference type="AlphaFoldDB" id="A0A840UQE6"/>
<sequence length="93" mass="10987">MAVKIFIKRRVTGKESIELSLLLQKLRGLTLNQSGYISGETLRRIDRNDEWMVISTWRSVEDWNKWVNNDRRRVVQAEIDALLGTETEYAIYE</sequence>